<feature type="transmembrane region" description="Helical" evidence="9">
    <location>
        <begin position="57"/>
        <end position="81"/>
    </location>
</feature>
<evidence type="ECO:0000259" key="10">
    <source>
        <dbReference type="Pfam" id="PF02518"/>
    </source>
</evidence>
<keyword evidence="9" id="KW-0472">Membrane</keyword>
<dbReference type="Gene3D" id="3.30.565.10">
    <property type="entry name" value="Histidine kinase-like ATPase, C-terminal domain"/>
    <property type="match status" value="1"/>
</dbReference>
<feature type="domain" description="Histidine kinase/HSP90-like ATPase" evidence="10">
    <location>
        <begin position="277"/>
        <end position="369"/>
    </location>
</feature>
<dbReference type="Pfam" id="PF07730">
    <property type="entry name" value="HisKA_3"/>
    <property type="match status" value="1"/>
</dbReference>
<keyword evidence="3" id="KW-0597">Phosphoprotein</keyword>
<evidence type="ECO:0000256" key="6">
    <source>
        <dbReference type="ARBA" id="ARBA00022777"/>
    </source>
</evidence>
<evidence type="ECO:0000256" key="2">
    <source>
        <dbReference type="ARBA" id="ARBA00012438"/>
    </source>
</evidence>
<protein>
    <recommendedName>
        <fullName evidence="2">histidine kinase</fullName>
        <ecNumber evidence="2">2.7.13.3</ecNumber>
    </recommendedName>
</protein>
<evidence type="ECO:0000259" key="11">
    <source>
        <dbReference type="Pfam" id="PF07730"/>
    </source>
</evidence>
<dbReference type="InterPro" id="IPR050482">
    <property type="entry name" value="Sensor_HK_TwoCompSys"/>
</dbReference>
<dbReference type="Gene3D" id="1.20.5.1930">
    <property type="match status" value="1"/>
</dbReference>
<evidence type="ECO:0000256" key="8">
    <source>
        <dbReference type="ARBA" id="ARBA00023012"/>
    </source>
</evidence>
<gene>
    <name evidence="12" type="ORF">OHV25_03610</name>
</gene>
<dbReference type="Pfam" id="PF02518">
    <property type="entry name" value="HATPase_c"/>
    <property type="match status" value="1"/>
</dbReference>
<dbReference type="InterPro" id="IPR003594">
    <property type="entry name" value="HATPase_dom"/>
</dbReference>
<evidence type="ECO:0000256" key="7">
    <source>
        <dbReference type="ARBA" id="ARBA00022840"/>
    </source>
</evidence>
<dbReference type="EMBL" id="CP108253">
    <property type="protein sequence ID" value="WTU38714.1"/>
    <property type="molecule type" value="Genomic_DNA"/>
</dbReference>
<keyword evidence="8" id="KW-0902">Two-component regulatory system</keyword>
<dbReference type="InterPro" id="IPR036890">
    <property type="entry name" value="HATPase_C_sf"/>
</dbReference>
<dbReference type="GO" id="GO:0016020">
    <property type="term" value="C:membrane"/>
    <property type="evidence" value="ECO:0007669"/>
    <property type="project" value="InterPro"/>
</dbReference>
<dbReference type="PANTHER" id="PTHR24421:SF10">
    <property type="entry name" value="NITRATE_NITRITE SENSOR PROTEIN NARQ"/>
    <property type="match status" value="1"/>
</dbReference>
<evidence type="ECO:0000256" key="3">
    <source>
        <dbReference type="ARBA" id="ARBA00022553"/>
    </source>
</evidence>
<keyword evidence="5" id="KW-0547">Nucleotide-binding</keyword>
<dbReference type="SUPFAM" id="SSF55874">
    <property type="entry name" value="ATPase domain of HSP90 chaperone/DNA topoisomerase II/histidine kinase"/>
    <property type="match status" value="1"/>
</dbReference>
<comment type="catalytic activity">
    <reaction evidence="1">
        <text>ATP + protein L-histidine = ADP + protein N-phospho-L-histidine.</text>
        <dbReference type="EC" id="2.7.13.3"/>
    </reaction>
</comment>
<keyword evidence="9" id="KW-1133">Transmembrane helix</keyword>
<dbReference type="PANTHER" id="PTHR24421">
    <property type="entry name" value="NITRATE/NITRITE SENSOR PROTEIN NARX-RELATED"/>
    <property type="match status" value="1"/>
</dbReference>
<proteinExistence type="predicted"/>
<keyword evidence="6 12" id="KW-0418">Kinase</keyword>
<dbReference type="CDD" id="cd16917">
    <property type="entry name" value="HATPase_UhpB-NarQ-NarX-like"/>
    <property type="match status" value="1"/>
</dbReference>
<evidence type="ECO:0000313" key="12">
    <source>
        <dbReference type="EMBL" id="WTU38714.1"/>
    </source>
</evidence>
<name>A0AAU2GTM3_9ACTN</name>
<sequence length="374" mass="39918">MTLTPAQWRLLCLLGPVILGVGDTFISDVPLSAVERTLSVGAGLALIFRLRLPVTTLLVTLPGVYMGSAWLAGLIALYTISRLRPDRLLLTTCALLVTAVEVLPHPLGAAELRGRLADLVWVEKVLGSPIAAIALGRAVALRHELAARLRELTEGRSREDHLLAERVLATERAQLAREMHDVVAHQVSLISLQAGALRMSTTDTASRETADTIRMLSVRTLEELRHMVGVLRAAGGGPVERRPQPRLSDLPRLIGESTLDVDADIDYEECTACPEGVERAAFRIVQEALTNVRKHAPGAKVRIRLRCAGHELRVEIRNAAAAPGAAPLDLPSGGHGLIGLSERVYLLGGFFSAGADDAGGFSVSATIPTATGQS</sequence>
<dbReference type="AlphaFoldDB" id="A0AAU2GTM3"/>
<evidence type="ECO:0000256" key="9">
    <source>
        <dbReference type="SAM" id="Phobius"/>
    </source>
</evidence>
<keyword evidence="7" id="KW-0067">ATP-binding</keyword>
<reference evidence="12" key="1">
    <citation type="submission" date="2022-10" db="EMBL/GenBank/DDBJ databases">
        <title>The complete genomes of actinobacterial strains from the NBC collection.</title>
        <authorList>
            <person name="Joergensen T.S."/>
            <person name="Alvarez Arevalo M."/>
            <person name="Sterndorff E.B."/>
            <person name="Faurdal D."/>
            <person name="Vuksanovic O."/>
            <person name="Mourched A.-S."/>
            <person name="Charusanti P."/>
            <person name="Shaw S."/>
            <person name="Blin K."/>
            <person name="Weber T."/>
        </authorList>
    </citation>
    <scope>NUCLEOTIDE SEQUENCE</scope>
    <source>
        <strain evidence="12">NBC_00060</strain>
    </source>
</reference>
<dbReference type="GO" id="GO:0046983">
    <property type="term" value="F:protein dimerization activity"/>
    <property type="evidence" value="ECO:0007669"/>
    <property type="project" value="InterPro"/>
</dbReference>
<feature type="domain" description="Signal transduction histidine kinase subgroup 3 dimerisation and phosphoacceptor" evidence="11">
    <location>
        <begin position="171"/>
        <end position="234"/>
    </location>
</feature>
<accession>A0AAU2GTM3</accession>
<evidence type="ECO:0000256" key="4">
    <source>
        <dbReference type="ARBA" id="ARBA00022679"/>
    </source>
</evidence>
<organism evidence="12">
    <name type="scientific">Streptomyces sp. NBC_00060</name>
    <dbReference type="NCBI Taxonomy" id="2975636"/>
    <lineage>
        <taxon>Bacteria</taxon>
        <taxon>Bacillati</taxon>
        <taxon>Actinomycetota</taxon>
        <taxon>Actinomycetes</taxon>
        <taxon>Kitasatosporales</taxon>
        <taxon>Streptomycetaceae</taxon>
        <taxon>Streptomyces</taxon>
    </lineage>
</organism>
<dbReference type="GO" id="GO:0005524">
    <property type="term" value="F:ATP binding"/>
    <property type="evidence" value="ECO:0007669"/>
    <property type="project" value="UniProtKB-KW"/>
</dbReference>
<dbReference type="InterPro" id="IPR011712">
    <property type="entry name" value="Sig_transdc_His_kin_sub3_dim/P"/>
</dbReference>
<keyword evidence="9" id="KW-0812">Transmembrane</keyword>
<dbReference type="GO" id="GO:0000155">
    <property type="term" value="F:phosphorelay sensor kinase activity"/>
    <property type="evidence" value="ECO:0007669"/>
    <property type="project" value="InterPro"/>
</dbReference>
<evidence type="ECO:0000256" key="1">
    <source>
        <dbReference type="ARBA" id="ARBA00000085"/>
    </source>
</evidence>
<keyword evidence="4" id="KW-0808">Transferase</keyword>
<evidence type="ECO:0000256" key="5">
    <source>
        <dbReference type="ARBA" id="ARBA00022741"/>
    </source>
</evidence>
<dbReference type="EC" id="2.7.13.3" evidence="2"/>